<name>A0ABU0GCP2_9HYPH</name>
<protein>
    <submittedName>
        <fullName evidence="1">Uncharacterized protein</fullName>
    </submittedName>
</protein>
<sequence>MTEAGHEDRALLDVLAPLMAVEDAPEPPKPIGMKARSAVQGAIIGQLLPRFAEDEVPEPLDLDAPLTFLSRSYLEV</sequence>
<comment type="caution">
    <text evidence="1">The sequence shown here is derived from an EMBL/GenBank/DDBJ whole genome shotgun (WGS) entry which is preliminary data.</text>
</comment>
<proteinExistence type="predicted"/>
<dbReference type="EMBL" id="JAUSUW010000016">
    <property type="protein sequence ID" value="MDQ0423116.1"/>
    <property type="molecule type" value="Genomic_DNA"/>
</dbReference>
<evidence type="ECO:0000313" key="1">
    <source>
        <dbReference type="EMBL" id="MDQ0423116.1"/>
    </source>
</evidence>
<reference evidence="1 2" key="1">
    <citation type="submission" date="2023-07" db="EMBL/GenBank/DDBJ databases">
        <title>Genomic Encyclopedia of Type Strains, Phase IV (KMG-IV): sequencing the most valuable type-strain genomes for metagenomic binning, comparative biology and taxonomic classification.</title>
        <authorList>
            <person name="Goeker M."/>
        </authorList>
    </citation>
    <scope>NUCLEOTIDE SEQUENCE [LARGE SCALE GENOMIC DNA]</scope>
    <source>
        <strain evidence="1 2">DSM 1111</strain>
    </source>
</reference>
<gene>
    <name evidence="1" type="ORF">J2045_004168</name>
</gene>
<evidence type="ECO:0000313" key="2">
    <source>
        <dbReference type="Proteomes" id="UP001238496"/>
    </source>
</evidence>
<keyword evidence="2" id="KW-1185">Reference proteome</keyword>
<accession>A0ABU0GCP2</accession>
<dbReference type="Proteomes" id="UP001238496">
    <property type="component" value="Unassembled WGS sequence"/>
</dbReference>
<dbReference type="RefSeq" id="WP_166603050.1">
    <property type="nucleotide sequence ID" value="NZ_JAUSUW010000016.1"/>
</dbReference>
<organism evidence="1 2">
    <name type="scientific">Peteryoungia aggregata LMG 23059</name>
    <dbReference type="NCBI Taxonomy" id="1368425"/>
    <lineage>
        <taxon>Bacteria</taxon>
        <taxon>Pseudomonadati</taxon>
        <taxon>Pseudomonadota</taxon>
        <taxon>Alphaproteobacteria</taxon>
        <taxon>Hyphomicrobiales</taxon>
        <taxon>Rhizobiaceae</taxon>
        <taxon>Peteryoungia</taxon>
    </lineage>
</organism>